<dbReference type="InterPro" id="IPR002938">
    <property type="entry name" value="FAD-bd"/>
</dbReference>
<gene>
    <name evidence="4" type="ORF">HNQ60_003603</name>
</gene>
<dbReference type="PANTHER" id="PTHR13789">
    <property type="entry name" value="MONOOXYGENASE"/>
    <property type="match status" value="1"/>
</dbReference>
<accession>A0A841HPC2</accession>
<dbReference type="Gene3D" id="3.50.50.60">
    <property type="entry name" value="FAD/NAD(P)-binding domain"/>
    <property type="match status" value="1"/>
</dbReference>
<keyword evidence="2" id="KW-0503">Monooxygenase</keyword>
<dbReference type="InterPro" id="IPR036188">
    <property type="entry name" value="FAD/NAD-bd_sf"/>
</dbReference>
<dbReference type="NCBIfam" id="NF005720">
    <property type="entry name" value="PRK07538.1"/>
    <property type="match status" value="1"/>
</dbReference>
<evidence type="ECO:0000256" key="2">
    <source>
        <dbReference type="ARBA" id="ARBA00023033"/>
    </source>
</evidence>
<dbReference type="InterPro" id="IPR050493">
    <property type="entry name" value="FAD-dep_Monooxygenase_BioMet"/>
</dbReference>
<dbReference type="PRINTS" id="PR00420">
    <property type="entry name" value="RNGMNOXGNASE"/>
</dbReference>
<dbReference type="EMBL" id="JACHHZ010000004">
    <property type="protein sequence ID" value="MBB6094716.1"/>
    <property type="molecule type" value="Genomic_DNA"/>
</dbReference>
<dbReference type="Proteomes" id="UP000588068">
    <property type="component" value="Unassembled WGS sequence"/>
</dbReference>
<dbReference type="PANTHER" id="PTHR13789:SF268">
    <property type="entry name" value="5-METHYLPHENAZINE-1-CARBOXYLATE 1-MONOOXYGENASE"/>
    <property type="match status" value="1"/>
</dbReference>
<dbReference type="GO" id="GO:0071949">
    <property type="term" value="F:FAD binding"/>
    <property type="evidence" value="ECO:0007669"/>
    <property type="project" value="InterPro"/>
</dbReference>
<proteinExistence type="predicted"/>
<comment type="caution">
    <text evidence="4">The sequence shown here is derived from an EMBL/GenBank/DDBJ whole genome shotgun (WGS) entry which is preliminary data.</text>
</comment>
<protein>
    <submittedName>
        <fullName evidence="4">2-polyprenyl-6-methoxyphenol hydroxylase-like FAD-dependent oxidoreductase</fullName>
    </submittedName>
</protein>
<name>A0A841HPC2_9GAMM</name>
<evidence type="ECO:0000313" key="4">
    <source>
        <dbReference type="EMBL" id="MBB6094716.1"/>
    </source>
</evidence>
<dbReference type="SUPFAM" id="SSF54373">
    <property type="entry name" value="FAD-linked reductases, C-terminal domain"/>
    <property type="match status" value="1"/>
</dbReference>
<dbReference type="RefSeq" id="WP_184334119.1">
    <property type="nucleotide sequence ID" value="NZ_JACHHZ010000004.1"/>
</dbReference>
<keyword evidence="1" id="KW-0560">Oxidoreductase</keyword>
<dbReference type="SUPFAM" id="SSF51905">
    <property type="entry name" value="FAD/NAD(P)-binding domain"/>
    <property type="match status" value="1"/>
</dbReference>
<evidence type="ECO:0000256" key="1">
    <source>
        <dbReference type="ARBA" id="ARBA00023002"/>
    </source>
</evidence>
<sequence length="413" mass="45177">MKLPVLIVGGGIGGLAAALCLTARGIPVRVFERVAALRPLGVGINLLPHAARVVHGLGLAGPLSAAAIQTSKLEYYNKLGQLIWSEPRGLAAGYAVPQYSVHRGDLQMMLYDAALARLGHESIQTNATFVSAEQEGETVVARFSMPEGEMEVRGSALIGADGIHSIVRKRFYPDEGPPNFAQRLLWRAVTEAPPYLDGRTMIMAGYQHEKFVCYPISQRHAHQGRALVNWIAELTVAEKSPPQQDWNREVNRARFADRFANWRFGWLDVPALIEGASVIYEFPLVDRDPLPSWTQGSITLLGDAAHPMYPIGSNGASQAILDAEALANALAAHPIAEALQVYESERRPATSRIVLSNRQNGPEQVMQIAEERAPKGFRHIHEVMSQSELEEIAARYKQTAGFAVSEVNRRAGA</sequence>
<dbReference type="GO" id="GO:0004497">
    <property type="term" value="F:monooxygenase activity"/>
    <property type="evidence" value="ECO:0007669"/>
    <property type="project" value="UniProtKB-KW"/>
</dbReference>
<reference evidence="4 5" key="1">
    <citation type="submission" date="2020-08" db="EMBL/GenBank/DDBJ databases">
        <title>Genomic Encyclopedia of Type Strains, Phase IV (KMG-IV): sequencing the most valuable type-strain genomes for metagenomic binning, comparative biology and taxonomic classification.</title>
        <authorList>
            <person name="Goeker M."/>
        </authorList>
    </citation>
    <scope>NUCLEOTIDE SEQUENCE [LARGE SCALE GENOMIC DNA]</scope>
    <source>
        <strain evidence="4 5">DSM 26723</strain>
    </source>
</reference>
<organism evidence="4 5">
    <name type="scientific">Povalibacter uvarum</name>
    <dbReference type="NCBI Taxonomy" id="732238"/>
    <lineage>
        <taxon>Bacteria</taxon>
        <taxon>Pseudomonadati</taxon>
        <taxon>Pseudomonadota</taxon>
        <taxon>Gammaproteobacteria</taxon>
        <taxon>Steroidobacterales</taxon>
        <taxon>Steroidobacteraceae</taxon>
        <taxon>Povalibacter</taxon>
    </lineage>
</organism>
<dbReference type="Pfam" id="PF01494">
    <property type="entry name" value="FAD_binding_3"/>
    <property type="match status" value="1"/>
</dbReference>
<evidence type="ECO:0000313" key="5">
    <source>
        <dbReference type="Proteomes" id="UP000588068"/>
    </source>
</evidence>
<keyword evidence="5" id="KW-1185">Reference proteome</keyword>
<evidence type="ECO:0000259" key="3">
    <source>
        <dbReference type="Pfam" id="PF01494"/>
    </source>
</evidence>
<dbReference type="Gene3D" id="3.30.9.30">
    <property type="match status" value="1"/>
</dbReference>
<feature type="domain" description="FAD-binding" evidence="3">
    <location>
        <begin position="3"/>
        <end position="354"/>
    </location>
</feature>
<dbReference type="AlphaFoldDB" id="A0A841HPC2"/>